<dbReference type="InterPro" id="IPR003586">
    <property type="entry name" value="Hint_dom_C"/>
</dbReference>
<dbReference type="InterPro" id="IPR006142">
    <property type="entry name" value="INTEIN"/>
</dbReference>
<dbReference type="InterPro" id="IPR003587">
    <property type="entry name" value="Hint_dom_N"/>
</dbReference>
<dbReference type="SMART" id="SM00306">
    <property type="entry name" value="HintN"/>
    <property type="match status" value="1"/>
</dbReference>
<sequence length="1244" mass="141841">MSSNKGMQVPLENFIPLYPSIKDELLQEKLAKKTEFAKLRLEKTEEKEGNFYQHQEILSRIVSPHTEYNEQLVYHGLGSGKCVHPSTLVNVNGSNKEIESVWRIFGLGGPKIDNEGGEWKLPSMKLSVISFDESSKKMCRSTISKLYRQRVREKLNVLELPGGTRLRMTKAHRVLTERGWTNDFSKSSYVAVPKAVRPEKNSRKIPASLMDMIIWFSVYGTFLRNQDPRNFGLGTSPISLSPLSLKDRGKFLFTFRSMREYMNFESFANNFLMENSIGTDRELRPQKTTIRNGDGNDADVICCGFRSGPLERFFSVHEFDYEMRGLSSVFADCSQKDFQKFVELYVAEHSKVDREGSMLLRFYNRTCCLDFSSFLLRFGVRMTVHGSVGKICRRFALRLEEKIDMPLFTVKSIQKRTSKSSEESDPFPLPDFLTRAVQKLGVSSSDLLPAKRNIENMSDARQVLLSLVRARQGDDFCPELENASKTDVRLLSEELSQILEQEILFVPIVSVSEEEFDGYVYDFEVQKNHNYLAEGVITHNTCTAISIASAFSEAKDMEKPLVFASTILQENFRKDLTMCASDSFPKPPGDPTEKAYRIALRRMTDAKFEFWTPTTFYHLILKTFMKDGAIDWELVTKKYSGRLIIIDEVQNLRQDVDEEENVTKPGKDNVYKFMHTFLHRVKNSKIILLSGTPIVNEVWDLAYVMNLILPLDKQLPEEKGFERLLSSAEGREILQDAFRGRVSYLRAAATDTKRFDQGSTVPWINEENFDEWKKATKSKLSKSSRPWTEHIRLFPSAMSKYQQESVRRAETEVIETEGKVSKKGGGFHRFGLDASLFVWPEQDGVPAVELYGTRGFERFATKKGAKGTYGLSPALSKKIRENLGEYSSKFKVIVDRILENPNKLIFVYTSSVKSGGALLFALILKLFGLKQANSGSVTSEDTLRRFAVLQGGMDRNAIQSILGAFTSPENKHGQKIQVLIASRILSQGVTLKNIREVHVLTPHWQSPQIEQAIARSIRLGSHKDLKKSERNVKVFRHVAVNARKGQFLADVTPDILTYKTAETKAVKSAKVLRMMKQNAIDCPLNYARNVDPKDEDGSEACDFDVCDFGCSSARPENPESGPEERYDYPESEYDDSTYDLYYAGKEEQILRDKLVAFFGRNSYANFQSLLSVFGKERLLLSVLSGLIDDRETILDSFGFPCYLAEENDVFYLVKSFGEDQRNFLDIFYVMSPLVTKKRRNRVCL</sequence>
<accession>V9SDA6</accession>
<dbReference type="Proteomes" id="UP000232615">
    <property type="component" value="Segment"/>
</dbReference>
<dbReference type="GO" id="GO:0016539">
    <property type="term" value="P:intein-mediated protein splicing"/>
    <property type="evidence" value="ECO:0007669"/>
    <property type="project" value="InterPro"/>
</dbReference>
<dbReference type="PROSITE" id="PS50818">
    <property type="entry name" value="INTEIN_C_TER"/>
    <property type="match status" value="1"/>
</dbReference>
<keyword evidence="6" id="KW-0378">Hydrolase</keyword>
<dbReference type="SMART" id="SM00490">
    <property type="entry name" value="HELICc"/>
    <property type="match status" value="1"/>
</dbReference>
<dbReference type="InterPro" id="IPR030934">
    <property type="entry name" value="Intein_C"/>
</dbReference>
<dbReference type="InterPro" id="IPR006141">
    <property type="entry name" value="Intein_N"/>
</dbReference>
<keyword evidence="6" id="KW-0347">Helicase</keyword>
<reference evidence="6 7" key="1">
    <citation type="journal article" date="2014" name="Arch. Virol.">
        <title>Complete genome sequence of Tunisvirus, a new member of the proposed family Marseilleviridae.</title>
        <authorList>
            <person name="Aherfi S."/>
            <person name="Boughalmi M."/>
            <person name="Pagnier I."/>
            <person name="Fournous G."/>
            <person name="La Scola B."/>
            <person name="Raoult D."/>
            <person name="Colson P."/>
        </authorList>
    </citation>
    <scope>NUCLEOTIDE SEQUENCE [LARGE SCALE GENOMIC DNA]</scope>
    <source>
        <strain evidence="6 7">U484</strain>
    </source>
</reference>
<evidence type="ECO:0000256" key="2">
    <source>
        <dbReference type="ARBA" id="ARBA00023000"/>
    </source>
</evidence>
<proteinExistence type="predicted"/>
<dbReference type="CDD" id="cd00081">
    <property type="entry name" value="Hint"/>
    <property type="match status" value="1"/>
</dbReference>
<dbReference type="Gene3D" id="3.40.50.300">
    <property type="entry name" value="P-loop containing nucleotide triphosphate hydrolases"/>
    <property type="match status" value="1"/>
</dbReference>
<dbReference type="GO" id="GO:0004386">
    <property type="term" value="F:helicase activity"/>
    <property type="evidence" value="ECO:0007669"/>
    <property type="project" value="UniProtKB-KW"/>
</dbReference>
<dbReference type="InterPro" id="IPR036844">
    <property type="entry name" value="Hint_dom_sf"/>
</dbReference>
<dbReference type="Gene3D" id="2.170.16.10">
    <property type="entry name" value="Hedgehog/Intein (Hint) domain"/>
    <property type="match status" value="2"/>
</dbReference>
<dbReference type="SUPFAM" id="SSF51294">
    <property type="entry name" value="Hedgehog/intein (Hint) domain"/>
    <property type="match status" value="1"/>
</dbReference>
<dbReference type="InterPro" id="IPR027417">
    <property type="entry name" value="P-loop_NTPase"/>
</dbReference>
<dbReference type="PRINTS" id="PR00379">
    <property type="entry name" value="INTEIN"/>
</dbReference>
<dbReference type="InterPro" id="IPR001650">
    <property type="entry name" value="Helicase_C-like"/>
</dbReference>
<keyword evidence="1" id="KW-0068">Autocatalytic cleavage</keyword>
<dbReference type="EMBL" id="KF483846">
    <property type="protein sequence ID" value="AHC54873.1"/>
    <property type="molecule type" value="Genomic_DNA"/>
</dbReference>
<feature type="domain" description="Helicase C-terminal" evidence="5">
    <location>
        <begin position="937"/>
        <end position="1020"/>
    </location>
</feature>
<keyword evidence="6" id="KW-0547">Nucleotide-binding</keyword>
<evidence type="ECO:0000259" key="5">
    <source>
        <dbReference type="SMART" id="SM00490"/>
    </source>
</evidence>
<feature type="domain" description="Hint" evidence="3">
    <location>
        <begin position="500"/>
        <end position="546"/>
    </location>
</feature>
<evidence type="ECO:0000313" key="7">
    <source>
        <dbReference type="Proteomes" id="UP000232615"/>
    </source>
</evidence>
<feature type="domain" description="Hint" evidence="4">
    <location>
        <begin position="80"/>
        <end position="194"/>
    </location>
</feature>
<dbReference type="Pfam" id="PF14890">
    <property type="entry name" value="Intein_splicing"/>
    <property type="match status" value="1"/>
</dbReference>
<evidence type="ECO:0000259" key="3">
    <source>
        <dbReference type="SMART" id="SM00305"/>
    </source>
</evidence>
<dbReference type="Pfam" id="PF00271">
    <property type="entry name" value="Helicase_C"/>
    <property type="match status" value="1"/>
</dbReference>
<evidence type="ECO:0000256" key="1">
    <source>
        <dbReference type="ARBA" id="ARBA00022813"/>
    </source>
</evidence>
<dbReference type="NCBIfam" id="TIGR01443">
    <property type="entry name" value="intein_Cterm"/>
    <property type="match status" value="1"/>
</dbReference>
<dbReference type="SMART" id="SM00305">
    <property type="entry name" value="HintC"/>
    <property type="match status" value="1"/>
</dbReference>
<dbReference type="PROSITE" id="PS50817">
    <property type="entry name" value="INTEIN_N_TER"/>
    <property type="match status" value="1"/>
</dbReference>
<gene>
    <name evidence="6" type="ORF">TNS_ORF155</name>
</gene>
<name>V9SDA6_9VIRU</name>
<keyword evidence="6" id="KW-0067">ATP-binding</keyword>
<keyword evidence="2" id="KW-0651">Protein splicing</keyword>
<organism evidence="6 7">
    <name type="scientific">Tunisvirus fontaine2</name>
    <dbReference type="NCBI Taxonomy" id="1421067"/>
    <lineage>
        <taxon>Viruses</taxon>
        <taxon>Varidnaviria</taxon>
        <taxon>Bamfordvirae</taxon>
        <taxon>Nucleocytoviricota</taxon>
        <taxon>Megaviricetes</taxon>
        <taxon>Pimascovirales</taxon>
        <taxon>Pimascovirales incertae sedis</taxon>
        <taxon>Marseilleviridae</taxon>
        <taxon>Losannavirus</taxon>
        <taxon>Losannavirus tunisense</taxon>
    </lineage>
</organism>
<protein>
    <submittedName>
        <fullName evidence="6">Putative D6/D11-like helicase</fullName>
    </submittedName>
</protein>
<dbReference type="SUPFAM" id="SSF52540">
    <property type="entry name" value="P-loop containing nucleoside triphosphate hydrolases"/>
    <property type="match status" value="2"/>
</dbReference>
<keyword evidence="7" id="KW-1185">Reference proteome</keyword>
<evidence type="ECO:0000313" key="6">
    <source>
        <dbReference type="EMBL" id="AHC54873.1"/>
    </source>
</evidence>
<evidence type="ECO:0000259" key="4">
    <source>
        <dbReference type="SMART" id="SM00306"/>
    </source>
</evidence>